<feature type="compositionally biased region" description="Low complexity" evidence="11">
    <location>
        <begin position="151"/>
        <end position="168"/>
    </location>
</feature>
<dbReference type="GO" id="GO:0006488">
    <property type="term" value="P:dolichol-linked oligosaccharide biosynthetic process"/>
    <property type="evidence" value="ECO:0007669"/>
    <property type="project" value="InterPro"/>
</dbReference>
<evidence type="ECO:0000256" key="8">
    <source>
        <dbReference type="ARBA" id="ARBA00022989"/>
    </source>
</evidence>
<dbReference type="InterPro" id="IPR013969">
    <property type="entry name" value="Oligosacch_biosynth_Alg14"/>
</dbReference>
<keyword evidence="13" id="KW-1185">Reference proteome</keyword>
<organism evidence="12 13">
    <name type="scientific">[Emmonsia] crescens</name>
    <dbReference type="NCBI Taxonomy" id="73230"/>
    <lineage>
        <taxon>Eukaryota</taxon>
        <taxon>Fungi</taxon>
        <taxon>Dikarya</taxon>
        <taxon>Ascomycota</taxon>
        <taxon>Pezizomycotina</taxon>
        <taxon>Eurotiomycetes</taxon>
        <taxon>Eurotiomycetidae</taxon>
        <taxon>Onygenales</taxon>
        <taxon>Ajellomycetaceae</taxon>
        <taxon>Emergomyces</taxon>
    </lineage>
</organism>
<dbReference type="GO" id="GO:0043541">
    <property type="term" value="C:UDP-N-acetylglucosamine transferase complex"/>
    <property type="evidence" value="ECO:0007669"/>
    <property type="project" value="TreeGrafter"/>
</dbReference>
<evidence type="ECO:0000256" key="4">
    <source>
        <dbReference type="ARBA" id="ARBA00011335"/>
    </source>
</evidence>
<comment type="similarity">
    <text evidence="3">Belongs to the ALG14 family.</text>
</comment>
<feature type="compositionally biased region" description="Polar residues" evidence="11">
    <location>
        <begin position="137"/>
        <end position="149"/>
    </location>
</feature>
<evidence type="ECO:0000256" key="10">
    <source>
        <dbReference type="ARBA" id="ARBA00032062"/>
    </source>
</evidence>
<evidence type="ECO:0000256" key="7">
    <source>
        <dbReference type="ARBA" id="ARBA00022824"/>
    </source>
</evidence>
<keyword evidence="12" id="KW-0808">Transferase</keyword>
<sequence length="345" mass="37738">MALVTLVSIALTTSAISIWLITCYYYYCKFNNGRNNNKRHASRENTYRSAHLLVVLGSGGHTAEMLSMLEHAPLDPSLYTHRTYVVSSGDSFSALKAVEFEKYLLEQQQRPPSSSATAIASRGGASRHSSTGRKETPANNPTRMNNKKQSSPDTSASKTPSKTSSPSSYTIVTVPRARKVHQSYLTAPISTLHCLWVCLCLLRGTHPDQKPKKGVDMPSSSSSPSPPPTSTSTGPLPPTPYPDIILTNGPATAVCVILAAKILRTIASLSSFPFLFFQQQQPSLRSRERYLRTIFVESWARVTTLSLSGKIVLPLVDRFLVQWDGLEGYSSWLGGKAEFVGALVK</sequence>
<comment type="caution">
    <text evidence="12">The sequence shown here is derived from an EMBL/GenBank/DDBJ whole genome shotgun (WGS) entry which is preliminary data.</text>
</comment>
<evidence type="ECO:0000256" key="1">
    <source>
        <dbReference type="ARBA" id="ARBA00004389"/>
    </source>
</evidence>
<feature type="compositionally biased region" description="Pro residues" evidence="11">
    <location>
        <begin position="224"/>
        <end position="239"/>
    </location>
</feature>
<keyword evidence="12" id="KW-0328">Glycosyltransferase</keyword>
<dbReference type="Pfam" id="PF08660">
    <property type="entry name" value="Alg14"/>
    <property type="match status" value="2"/>
</dbReference>
<proteinExistence type="inferred from homology"/>
<feature type="compositionally biased region" description="Polar residues" evidence="11">
    <location>
        <begin position="108"/>
        <end position="118"/>
    </location>
</feature>
<dbReference type="PANTHER" id="PTHR12154">
    <property type="entry name" value="GLYCOSYL TRANSFERASE-RELATED"/>
    <property type="match status" value="1"/>
</dbReference>
<protein>
    <recommendedName>
        <fullName evidence="5">UDP-N-acetylglucosamine transferase subunit ALG14</fullName>
    </recommendedName>
    <alternativeName>
        <fullName evidence="10">Asparagine-linked glycosylation protein 14</fullName>
    </alternativeName>
</protein>
<dbReference type="GO" id="GO:0004577">
    <property type="term" value="F:N-acetylglucosaminyldiphosphodolichol N-acetylglucosaminyltransferase activity"/>
    <property type="evidence" value="ECO:0007669"/>
    <property type="project" value="TreeGrafter"/>
</dbReference>
<evidence type="ECO:0000256" key="5">
    <source>
        <dbReference type="ARBA" id="ARBA00017467"/>
    </source>
</evidence>
<dbReference type="Proteomes" id="UP000226031">
    <property type="component" value="Unassembled WGS sequence"/>
</dbReference>
<dbReference type="EMBL" id="PDND01000125">
    <property type="protein sequence ID" value="PGH31519.1"/>
    <property type="molecule type" value="Genomic_DNA"/>
</dbReference>
<dbReference type="PANTHER" id="PTHR12154:SF4">
    <property type="entry name" value="UDP-N-ACETYLGLUCOSAMINE TRANSFERASE SUBUNIT ALG14 HOMOLOG"/>
    <property type="match status" value="1"/>
</dbReference>
<feature type="region of interest" description="Disordered" evidence="11">
    <location>
        <begin position="108"/>
        <end position="170"/>
    </location>
</feature>
<dbReference type="STRING" id="73230.A0A2B7ZEA2"/>
<dbReference type="VEuPathDB" id="FungiDB:EMCG_09350"/>
<name>A0A2B7ZEA2_9EURO</name>
<keyword evidence="8" id="KW-1133">Transmembrane helix</keyword>
<evidence type="ECO:0000256" key="2">
    <source>
        <dbReference type="ARBA" id="ARBA00004590"/>
    </source>
</evidence>
<keyword evidence="9" id="KW-0472">Membrane</keyword>
<dbReference type="AlphaFoldDB" id="A0A2B7ZEA2"/>
<evidence type="ECO:0000256" key="11">
    <source>
        <dbReference type="SAM" id="MobiDB-lite"/>
    </source>
</evidence>
<comment type="subunit">
    <text evidence="4">Heterodimer with ALG13 to form a functional enzyme.</text>
</comment>
<gene>
    <name evidence="12" type="ORF">GX50_05711</name>
</gene>
<evidence type="ECO:0000313" key="12">
    <source>
        <dbReference type="EMBL" id="PGH31519.1"/>
    </source>
</evidence>
<dbReference type="GO" id="GO:0031965">
    <property type="term" value="C:nuclear membrane"/>
    <property type="evidence" value="ECO:0007669"/>
    <property type="project" value="UniProtKB-SubCell"/>
</dbReference>
<keyword evidence="7" id="KW-0256">Endoplasmic reticulum</keyword>
<evidence type="ECO:0000256" key="6">
    <source>
        <dbReference type="ARBA" id="ARBA00022692"/>
    </source>
</evidence>
<evidence type="ECO:0000256" key="9">
    <source>
        <dbReference type="ARBA" id="ARBA00023136"/>
    </source>
</evidence>
<feature type="region of interest" description="Disordered" evidence="11">
    <location>
        <begin position="208"/>
        <end position="239"/>
    </location>
</feature>
<reference evidence="12 13" key="1">
    <citation type="submission" date="2017-10" db="EMBL/GenBank/DDBJ databases">
        <title>Comparative genomics in systemic dimorphic fungi from Ajellomycetaceae.</title>
        <authorList>
            <person name="Munoz J.F."/>
            <person name="Mcewen J.G."/>
            <person name="Clay O.K."/>
            <person name="Cuomo C.A."/>
        </authorList>
    </citation>
    <scope>NUCLEOTIDE SEQUENCE [LARGE SCALE GENOMIC DNA]</scope>
    <source>
        <strain evidence="12 13">UAMH4076</strain>
    </source>
</reference>
<evidence type="ECO:0000313" key="13">
    <source>
        <dbReference type="Proteomes" id="UP000226031"/>
    </source>
</evidence>
<comment type="subcellular location">
    <subcellularLocation>
        <location evidence="1">Endoplasmic reticulum membrane</location>
        <topology evidence="1">Single-pass membrane protein</topology>
    </subcellularLocation>
    <subcellularLocation>
        <location evidence="2">Nucleus membrane</location>
        <topology evidence="2">Single-pass membrane protein</topology>
    </subcellularLocation>
</comment>
<accession>A0A2B7ZEA2</accession>
<evidence type="ECO:0000256" key="3">
    <source>
        <dbReference type="ARBA" id="ARBA00009731"/>
    </source>
</evidence>
<keyword evidence="6" id="KW-0812">Transmembrane</keyword>